<dbReference type="InterPro" id="IPR012913">
    <property type="entry name" value="OS9-like_dom"/>
</dbReference>
<evidence type="ECO:0000256" key="4">
    <source>
        <dbReference type="ARBA" id="ARBA00023157"/>
    </source>
</evidence>
<accession>A0A2G8L3B3</accession>
<comment type="caution">
    <text evidence="10">The sequence shown here is derived from an EMBL/GenBank/DDBJ whole genome shotgun (WGS) entry which is preliminary data.</text>
</comment>
<dbReference type="EMBL" id="MRZV01000235">
    <property type="protein sequence ID" value="PIK54741.1"/>
    <property type="molecule type" value="Genomic_DNA"/>
</dbReference>
<organism evidence="10 11">
    <name type="scientific">Stichopus japonicus</name>
    <name type="common">Sea cucumber</name>
    <dbReference type="NCBI Taxonomy" id="307972"/>
    <lineage>
        <taxon>Eukaryota</taxon>
        <taxon>Metazoa</taxon>
        <taxon>Echinodermata</taxon>
        <taxon>Eleutherozoa</taxon>
        <taxon>Echinozoa</taxon>
        <taxon>Holothuroidea</taxon>
        <taxon>Aspidochirotacea</taxon>
        <taxon>Aspidochirotida</taxon>
        <taxon>Stichopodidae</taxon>
        <taxon>Apostichopus</taxon>
    </lineage>
</organism>
<keyword evidence="10" id="KW-0430">Lectin</keyword>
<comment type="subcellular location">
    <subcellularLocation>
        <location evidence="1">Endoplasmic reticulum</location>
    </subcellularLocation>
</comment>
<dbReference type="Gene3D" id="2.70.130.10">
    <property type="entry name" value="Mannose-6-phosphate receptor binding domain"/>
    <property type="match status" value="1"/>
</dbReference>
<dbReference type="InterPro" id="IPR044865">
    <property type="entry name" value="MRH_dom"/>
</dbReference>
<dbReference type="InterPro" id="IPR009011">
    <property type="entry name" value="Man6P_isomerase_rcpt-bd_dom_sf"/>
</dbReference>
<dbReference type="SUPFAM" id="SSF50911">
    <property type="entry name" value="Mannose 6-phosphate receptor domain"/>
    <property type="match status" value="1"/>
</dbReference>
<evidence type="ECO:0000256" key="7">
    <source>
        <dbReference type="ARBA" id="ARBA00041661"/>
    </source>
</evidence>
<feature type="domain" description="MRH" evidence="9">
    <location>
        <begin position="49"/>
        <end position="214"/>
    </location>
</feature>
<evidence type="ECO:0000256" key="2">
    <source>
        <dbReference type="ARBA" id="ARBA00022729"/>
    </source>
</evidence>
<dbReference type="OrthoDB" id="239053at2759"/>
<name>A0A2G8L3B3_STIJA</name>
<evidence type="ECO:0000259" key="9">
    <source>
        <dbReference type="PROSITE" id="PS51914"/>
    </source>
</evidence>
<sequence>MSRICDANGKPCHDIVTTSTFLQLPESNNILFMTTAEDEQYQCLLPDESPNEFTDSVHYTGPSARALLQPLLDKHACTMRLETYWNYELCHGQHVRQFHESKTQGTQTKLQEFFLGRDYKYPTDPKFALQNATLIIDSRENLKVPTFYLREKEYSYFEVIMGNGTPCDLKEATPRLTRVHYICEEGSRNEMILQEESSTCEYRVVIATNILCTHPLYKTKVTPINTINCHPVNGAPSKPDALRNLENGNARKVKVTAGSTFPAHQTASTSEATSQVPHATTPPTKTVPPTHPAHIVDEELAQQFLRGEHCLTGVSNTHVCCTLHLVVTHATTPPTKTIPPTNPAHIVDEELAQ</sequence>
<evidence type="ECO:0000256" key="1">
    <source>
        <dbReference type="ARBA" id="ARBA00004240"/>
    </source>
</evidence>
<protein>
    <recommendedName>
        <fullName evidence="6">Endoplasmic reticulum lectin 1</fullName>
    </recommendedName>
    <alternativeName>
        <fullName evidence="7">ER lectin</fullName>
    </alternativeName>
</protein>
<proteinExistence type="predicted"/>
<evidence type="ECO:0000313" key="11">
    <source>
        <dbReference type="Proteomes" id="UP000230750"/>
    </source>
</evidence>
<dbReference type="AlphaFoldDB" id="A0A2G8L3B3"/>
<dbReference type="STRING" id="307972.A0A2G8L3B3"/>
<dbReference type="InterPro" id="IPR045149">
    <property type="entry name" value="OS-9-like"/>
</dbReference>
<keyword evidence="2" id="KW-0732">Signal</keyword>
<keyword evidence="11" id="KW-1185">Reference proteome</keyword>
<keyword evidence="3" id="KW-0256">Endoplasmic reticulum</keyword>
<reference evidence="10 11" key="1">
    <citation type="journal article" date="2017" name="PLoS Biol.">
        <title>The sea cucumber genome provides insights into morphological evolution and visceral regeneration.</title>
        <authorList>
            <person name="Zhang X."/>
            <person name="Sun L."/>
            <person name="Yuan J."/>
            <person name="Sun Y."/>
            <person name="Gao Y."/>
            <person name="Zhang L."/>
            <person name="Li S."/>
            <person name="Dai H."/>
            <person name="Hamel J.F."/>
            <person name="Liu C."/>
            <person name="Yu Y."/>
            <person name="Liu S."/>
            <person name="Lin W."/>
            <person name="Guo K."/>
            <person name="Jin S."/>
            <person name="Xu P."/>
            <person name="Storey K.B."/>
            <person name="Huan P."/>
            <person name="Zhang T."/>
            <person name="Zhou Y."/>
            <person name="Zhang J."/>
            <person name="Lin C."/>
            <person name="Li X."/>
            <person name="Xing L."/>
            <person name="Huo D."/>
            <person name="Sun M."/>
            <person name="Wang L."/>
            <person name="Mercier A."/>
            <person name="Li F."/>
            <person name="Yang H."/>
            <person name="Xiang J."/>
        </authorList>
    </citation>
    <scope>NUCLEOTIDE SEQUENCE [LARGE SCALE GENOMIC DNA]</scope>
    <source>
        <strain evidence="10">Shaxun</strain>
        <tissue evidence="10">Muscle</tissue>
    </source>
</reference>
<evidence type="ECO:0000256" key="8">
    <source>
        <dbReference type="SAM" id="MobiDB-lite"/>
    </source>
</evidence>
<dbReference type="PANTHER" id="PTHR15414:SF0">
    <property type="entry name" value="ENDOPLASMIC RETICULUM LECTIN 1"/>
    <property type="match status" value="1"/>
</dbReference>
<comment type="function">
    <text evidence="5">Probable lectin that binds selectively to improperly folded lumenal proteins. May function in endoplasmic reticulum quality control and endoplasmic reticulum-associated degradation (ERAD) of both non-glycosylated proteins and glycoproteins.</text>
</comment>
<evidence type="ECO:0000313" key="10">
    <source>
        <dbReference type="EMBL" id="PIK54741.1"/>
    </source>
</evidence>
<feature type="compositionally biased region" description="Polar residues" evidence="8">
    <location>
        <begin position="261"/>
        <end position="275"/>
    </location>
</feature>
<dbReference type="PANTHER" id="PTHR15414">
    <property type="entry name" value="OS-9-RELATED"/>
    <property type="match status" value="1"/>
</dbReference>
<feature type="region of interest" description="Disordered" evidence="8">
    <location>
        <begin position="261"/>
        <end position="290"/>
    </location>
</feature>
<dbReference type="PROSITE" id="PS51914">
    <property type="entry name" value="MRH"/>
    <property type="match status" value="1"/>
</dbReference>
<dbReference type="GO" id="GO:0030968">
    <property type="term" value="P:endoplasmic reticulum unfolded protein response"/>
    <property type="evidence" value="ECO:0007669"/>
    <property type="project" value="InterPro"/>
</dbReference>
<evidence type="ECO:0000256" key="5">
    <source>
        <dbReference type="ARBA" id="ARBA00037585"/>
    </source>
</evidence>
<evidence type="ECO:0000256" key="6">
    <source>
        <dbReference type="ARBA" id="ARBA00041108"/>
    </source>
</evidence>
<dbReference type="GO" id="GO:0005788">
    <property type="term" value="C:endoplasmic reticulum lumen"/>
    <property type="evidence" value="ECO:0007669"/>
    <property type="project" value="TreeGrafter"/>
</dbReference>
<evidence type="ECO:0000256" key="3">
    <source>
        <dbReference type="ARBA" id="ARBA00022824"/>
    </source>
</evidence>
<dbReference type="GO" id="GO:0030970">
    <property type="term" value="P:retrograde protein transport, ER to cytosol"/>
    <property type="evidence" value="ECO:0007669"/>
    <property type="project" value="TreeGrafter"/>
</dbReference>
<dbReference type="Pfam" id="PF07915">
    <property type="entry name" value="PRKCSH"/>
    <property type="match status" value="1"/>
</dbReference>
<dbReference type="Proteomes" id="UP000230750">
    <property type="component" value="Unassembled WGS sequence"/>
</dbReference>
<gene>
    <name evidence="10" type="ORF">BSL78_08340</name>
</gene>
<keyword evidence="4" id="KW-1015">Disulfide bond</keyword>
<dbReference type="GO" id="GO:0030246">
    <property type="term" value="F:carbohydrate binding"/>
    <property type="evidence" value="ECO:0007669"/>
    <property type="project" value="UniProtKB-KW"/>
</dbReference>